<dbReference type="AlphaFoldDB" id="A0A1V9F4T9"/>
<gene>
    <name evidence="1" type="ORF">A4H97_23375</name>
</gene>
<accession>A0A1V9F4T9</accession>
<dbReference type="PANTHER" id="PTHR39441">
    <property type="entry name" value="DUF2252 DOMAIN-CONTAINING PROTEIN"/>
    <property type="match status" value="1"/>
</dbReference>
<comment type="caution">
    <text evidence="1">The sequence shown here is derived from an EMBL/GenBank/DDBJ whole genome shotgun (WGS) entry which is preliminary data.</text>
</comment>
<dbReference type="RefSeq" id="WP_081197740.1">
    <property type="nucleotide sequence ID" value="NZ_FOCZ01000008.1"/>
</dbReference>
<proteinExistence type="predicted"/>
<evidence type="ECO:0000313" key="1">
    <source>
        <dbReference type="EMBL" id="OQP53393.1"/>
    </source>
</evidence>
<sequence length="402" mass="45622">MSSVAERIQDFNSNRLPFYTGLKYQAMAKDPFYFFRGTAHLFYEDLASANTLPAGPLTWVCGDLHLENFGSYKGDNRLVYFDLNDFDEAALAPAAWELARMTTSIFVGLNTMGVGAPEAKNMALLFLKSYALVLSRGRSRYIEPQTAKGIVQSFLLKVGERKQKDLVKERTIRKNGDIGLLVDRKRLFPIDDEALTKRLSEFVDGWMVNVHHHRFQVIDAGFRIAGTGSLGVKRYLFLLERLHGERKYLLLDMKLSLPSCMYVHFKNQQPAWQSEAARVVAVQERMQNISPALLRPVLFNNESYVIKEMQPTADKINFATLENRFDDMKEVLENMALLTASAQLRSSGRQGSAIADELMAFARDEAWIPVILEYGRQYANQVKADYNQYLAAYTAGFFGKIG</sequence>
<protein>
    <recommendedName>
        <fullName evidence="3">DUF2252 domain-containing protein</fullName>
    </recommendedName>
</protein>
<evidence type="ECO:0008006" key="3">
    <source>
        <dbReference type="Google" id="ProtNLM"/>
    </source>
</evidence>
<dbReference type="Proteomes" id="UP000192610">
    <property type="component" value="Unassembled WGS sequence"/>
</dbReference>
<dbReference type="OrthoDB" id="1491115at2"/>
<dbReference type="STRING" id="354355.SAMN05660816_04526"/>
<dbReference type="EMBL" id="LVXG01000006">
    <property type="protein sequence ID" value="OQP53393.1"/>
    <property type="molecule type" value="Genomic_DNA"/>
</dbReference>
<reference evidence="2" key="1">
    <citation type="submission" date="2016-04" db="EMBL/GenBank/DDBJ databases">
        <authorList>
            <person name="Chen L."/>
            <person name="Zhuang W."/>
            <person name="Wang G."/>
        </authorList>
    </citation>
    <scope>NUCLEOTIDE SEQUENCE [LARGE SCALE GENOMIC DNA]</scope>
    <source>
        <strain evidence="2">17621</strain>
    </source>
</reference>
<dbReference type="PANTHER" id="PTHR39441:SF1">
    <property type="entry name" value="DUF2252 DOMAIN-CONTAINING PROTEIN"/>
    <property type="match status" value="1"/>
</dbReference>
<keyword evidence="2" id="KW-1185">Reference proteome</keyword>
<dbReference type="Pfam" id="PF10009">
    <property type="entry name" value="DUF2252"/>
    <property type="match status" value="1"/>
</dbReference>
<name>A0A1V9F4T9_9BACT</name>
<evidence type="ECO:0000313" key="2">
    <source>
        <dbReference type="Proteomes" id="UP000192610"/>
    </source>
</evidence>
<dbReference type="InterPro" id="IPR018721">
    <property type="entry name" value="DUF2252"/>
</dbReference>
<organism evidence="1 2">
    <name type="scientific">Niastella yeongjuensis</name>
    <dbReference type="NCBI Taxonomy" id="354355"/>
    <lineage>
        <taxon>Bacteria</taxon>
        <taxon>Pseudomonadati</taxon>
        <taxon>Bacteroidota</taxon>
        <taxon>Chitinophagia</taxon>
        <taxon>Chitinophagales</taxon>
        <taxon>Chitinophagaceae</taxon>
        <taxon>Niastella</taxon>
    </lineage>
</organism>